<dbReference type="InterPro" id="IPR012337">
    <property type="entry name" value="RNaseH-like_sf"/>
</dbReference>
<dbReference type="EMBL" id="BQNB010008820">
    <property type="protein sequence ID" value="GJS54739.1"/>
    <property type="molecule type" value="Genomic_DNA"/>
</dbReference>
<keyword evidence="1" id="KW-0645">Protease</keyword>
<evidence type="ECO:0000256" key="3">
    <source>
        <dbReference type="SAM" id="MobiDB-lite"/>
    </source>
</evidence>
<keyword evidence="2" id="KW-0862">Zinc</keyword>
<feature type="domain" description="Integrase catalytic" evidence="5">
    <location>
        <begin position="402"/>
        <end position="525"/>
    </location>
</feature>
<name>A0ABQ4WPD1_9ASTR</name>
<feature type="region of interest" description="Disordered" evidence="3">
    <location>
        <begin position="154"/>
        <end position="190"/>
    </location>
</feature>
<reference evidence="6" key="1">
    <citation type="journal article" date="2022" name="Int. J. Mol. Sci.">
        <title>Draft Genome of Tanacetum Coccineum: Genomic Comparison of Closely Related Tanacetum-Family Plants.</title>
        <authorList>
            <person name="Yamashiro T."/>
            <person name="Shiraishi A."/>
            <person name="Nakayama K."/>
            <person name="Satake H."/>
        </authorList>
    </citation>
    <scope>NUCLEOTIDE SEQUENCE</scope>
</reference>
<dbReference type="SUPFAM" id="SSF57756">
    <property type="entry name" value="Retrovirus zinc finger-like domains"/>
    <property type="match status" value="1"/>
</dbReference>
<dbReference type="PROSITE" id="PS50994">
    <property type="entry name" value="INTEGRASE"/>
    <property type="match status" value="1"/>
</dbReference>
<dbReference type="InterPro" id="IPR054722">
    <property type="entry name" value="PolX-like_BBD"/>
</dbReference>
<dbReference type="InterPro" id="IPR001878">
    <property type="entry name" value="Znf_CCHC"/>
</dbReference>
<dbReference type="InterPro" id="IPR039537">
    <property type="entry name" value="Retrotran_Ty1/copia-like"/>
</dbReference>
<dbReference type="PANTHER" id="PTHR42648:SF27">
    <property type="entry name" value="RNA-DIRECTED DNA POLYMERASE"/>
    <property type="match status" value="1"/>
</dbReference>
<dbReference type="Pfam" id="PF22936">
    <property type="entry name" value="Pol_BBD"/>
    <property type="match status" value="1"/>
</dbReference>
<dbReference type="Proteomes" id="UP001151760">
    <property type="component" value="Unassembled WGS sequence"/>
</dbReference>
<feature type="domain" description="CCHC-type" evidence="4">
    <location>
        <begin position="197"/>
        <end position="211"/>
    </location>
</feature>
<accession>A0ABQ4WPD1</accession>
<keyword evidence="2" id="KW-0863">Zinc-finger</keyword>
<dbReference type="SUPFAM" id="SSF53098">
    <property type="entry name" value="Ribonuclease H-like"/>
    <property type="match status" value="1"/>
</dbReference>
<dbReference type="PANTHER" id="PTHR42648">
    <property type="entry name" value="TRANSPOSASE, PUTATIVE-RELATED"/>
    <property type="match status" value="1"/>
</dbReference>
<dbReference type="Pfam" id="PF00665">
    <property type="entry name" value="rve"/>
    <property type="match status" value="1"/>
</dbReference>
<dbReference type="Gene3D" id="4.10.60.10">
    <property type="entry name" value="Zinc finger, CCHC-type"/>
    <property type="match status" value="1"/>
</dbReference>
<dbReference type="InterPro" id="IPR001584">
    <property type="entry name" value="Integrase_cat-core"/>
</dbReference>
<dbReference type="Pfam" id="PF14223">
    <property type="entry name" value="Retrotran_gag_2"/>
    <property type="match status" value="1"/>
</dbReference>
<proteinExistence type="predicted"/>
<comment type="caution">
    <text evidence="6">The sequence shown here is derived from an EMBL/GenBank/DDBJ whole genome shotgun (WGS) entry which is preliminary data.</text>
</comment>
<evidence type="ECO:0000256" key="2">
    <source>
        <dbReference type="PROSITE-ProRule" id="PRU00047"/>
    </source>
</evidence>
<dbReference type="Pfam" id="PF00098">
    <property type="entry name" value="zf-CCHC"/>
    <property type="match status" value="1"/>
</dbReference>
<feature type="compositionally biased region" description="Basic and acidic residues" evidence="3">
    <location>
        <begin position="157"/>
        <end position="174"/>
    </location>
</feature>
<organism evidence="6 7">
    <name type="scientific">Tanacetum coccineum</name>
    <dbReference type="NCBI Taxonomy" id="301880"/>
    <lineage>
        <taxon>Eukaryota</taxon>
        <taxon>Viridiplantae</taxon>
        <taxon>Streptophyta</taxon>
        <taxon>Embryophyta</taxon>
        <taxon>Tracheophyta</taxon>
        <taxon>Spermatophyta</taxon>
        <taxon>Magnoliopsida</taxon>
        <taxon>eudicotyledons</taxon>
        <taxon>Gunneridae</taxon>
        <taxon>Pentapetalae</taxon>
        <taxon>asterids</taxon>
        <taxon>campanulids</taxon>
        <taxon>Asterales</taxon>
        <taxon>Asteraceae</taxon>
        <taxon>Asteroideae</taxon>
        <taxon>Anthemideae</taxon>
        <taxon>Anthemidinae</taxon>
        <taxon>Tanacetum</taxon>
    </lineage>
</organism>
<reference evidence="6" key="2">
    <citation type="submission" date="2022-01" db="EMBL/GenBank/DDBJ databases">
        <authorList>
            <person name="Yamashiro T."/>
            <person name="Shiraishi A."/>
            <person name="Satake H."/>
            <person name="Nakayama K."/>
        </authorList>
    </citation>
    <scope>NUCLEOTIDE SEQUENCE</scope>
</reference>
<dbReference type="PROSITE" id="PS50158">
    <property type="entry name" value="ZF_CCHC"/>
    <property type="match status" value="1"/>
</dbReference>
<evidence type="ECO:0000313" key="7">
    <source>
        <dbReference type="Proteomes" id="UP001151760"/>
    </source>
</evidence>
<gene>
    <name evidence="6" type="ORF">Tco_0628101</name>
</gene>
<evidence type="ECO:0000259" key="5">
    <source>
        <dbReference type="PROSITE" id="PS50994"/>
    </source>
</evidence>
<evidence type="ECO:0000259" key="4">
    <source>
        <dbReference type="PROSITE" id="PS50158"/>
    </source>
</evidence>
<evidence type="ECO:0000313" key="6">
    <source>
        <dbReference type="EMBL" id="GJS54739.1"/>
    </source>
</evidence>
<keyword evidence="7" id="KW-1185">Reference proteome</keyword>
<dbReference type="SMART" id="SM00343">
    <property type="entry name" value="ZnF_C2HC"/>
    <property type="match status" value="1"/>
</dbReference>
<protein>
    <submittedName>
        <fullName evidence="6">Retrotransposon protein, putative, ty1-copia subclass</fullName>
    </submittedName>
</protein>
<sequence>MYVIKQPLPATPAANSEANVLLEWNAIYDTYNEELKSMFEKQAGVVRFDLIQTFQACKQEEGKTVAAYVLKIKGYMDQLERLGYVLPQYLSVGLILNGLTRDFAGFMINYNMHNIGKTIGELHAMLIEYEKVLSKKAETPQVIAIRSGKIQKANKKSLKDKGKGKDNGKGKDKQVYIPKPKNPKPTAKENLAKDDTCHHCKQVGHWKRNCPVYLAEFLKKKKQVGTANSSGIFIIELFSFPNKSWVYDTSCGTHICITKQGLRGARKLEQGALYLYVGNGVRAQVEAIGSFDLVLPNGLVICLNNCHYAPTITRGVVSVHRLVENGFVQRFTDYGILVSKNDVLYFNAIPSNGIYEIDMHDLVPNVNSIYNLQHEGLLKSTDDESFDQCVSCLSGKMTRKSFPHRPERATDLLGIIHTDVCGPLRHVSRQGASYFITFTDDYSRYGYVYLLKHKHEVFETFKVFKNEVENQLGKTIKALRSDLSGEYISQEFKDYLKACGIVQQLTPPYTPQHNGVSERRYRTLKVPNLSYLKDWGCEALVKRDTPDKLQQRSVKYADFFEKSLITQEVSGRVIDLEEIQDEDT</sequence>
<dbReference type="InterPro" id="IPR036875">
    <property type="entry name" value="Znf_CCHC_sf"/>
</dbReference>
<keyword evidence="1" id="KW-0378">Hydrolase</keyword>
<dbReference type="InterPro" id="IPR036397">
    <property type="entry name" value="RNaseH_sf"/>
</dbReference>
<dbReference type="Gene3D" id="3.30.420.10">
    <property type="entry name" value="Ribonuclease H-like superfamily/Ribonuclease H"/>
    <property type="match status" value="1"/>
</dbReference>
<evidence type="ECO:0000256" key="1">
    <source>
        <dbReference type="ARBA" id="ARBA00022670"/>
    </source>
</evidence>
<keyword evidence="2" id="KW-0479">Metal-binding</keyword>